<gene>
    <name evidence="5" type="ORF">BDEG_22725</name>
</gene>
<comment type="similarity">
    <text evidence="1">Belongs to the methyltransferase superfamily.</text>
</comment>
<dbReference type="Pfam" id="PF13847">
    <property type="entry name" value="Methyltransf_31"/>
    <property type="match status" value="1"/>
</dbReference>
<dbReference type="PANTHER" id="PTHR12176:SF80">
    <property type="entry name" value="EEF1A LYSINE METHYLTRANSFERASE 4"/>
    <property type="match status" value="1"/>
</dbReference>
<dbReference type="AlphaFoldDB" id="A0A177WGH4"/>
<dbReference type="InterPro" id="IPR025714">
    <property type="entry name" value="Methyltranfer_dom"/>
</dbReference>
<dbReference type="InterPro" id="IPR029063">
    <property type="entry name" value="SAM-dependent_MTases_sf"/>
</dbReference>
<dbReference type="STRING" id="403673.A0A177WGH4"/>
<evidence type="ECO:0000313" key="5">
    <source>
        <dbReference type="EMBL" id="OAJ38825.1"/>
    </source>
</evidence>
<reference evidence="5 6" key="2">
    <citation type="submission" date="2016-05" db="EMBL/GenBank/DDBJ databases">
        <title>Lineage-specific infection strategies underlie the spectrum of fungal disease in amphibians.</title>
        <authorList>
            <person name="Cuomo C.A."/>
            <person name="Farrer R.A."/>
            <person name="James T."/>
            <person name="Longcore J."/>
            <person name="Birren B."/>
        </authorList>
    </citation>
    <scope>NUCLEOTIDE SEQUENCE [LARGE SCALE GENOMIC DNA]</scope>
    <source>
        <strain evidence="5 6">JEL423</strain>
    </source>
</reference>
<dbReference type="Gene3D" id="3.40.50.150">
    <property type="entry name" value="Vaccinia Virus protein VP39"/>
    <property type="match status" value="1"/>
</dbReference>
<evidence type="ECO:0000259" key="4">
    <source>
        <dbReference type="Pfam" id="PF13847"/>
    </source>
</evidence>
<evidence type="ECO:0000256" key="3">
    <source>
        <dbReference type="ARBA" id="ARBA00022679"/>
    </source>
</evidence>
<dbReference type="EMBL" id="DS022302">
    <property type="protein sequence ID" value="OAJ38825.1"/>
    <property type="molecule type" value="Genomic_DNA"/>
</dbReference>
<evidence type="ECO:0000256" key="2">
    <source>
        <dbReference type="ARBA" id="ARBA00022603"/>
    </source>
</evidence>
<dbReference type="eggNOG" id="KOG2352">
    <property type="taxonomic scope" value="Eukaryota"/>
</dbReference>
<dbReference type="Proteomes" id="UP000077115">
    <property type="component" value="Unassembled WGS sequence"/>
</dbReference>
<accession>A0A177WGH4</accession>
<keyword evidence="3" id="KW-0808">Transferase</keyword>
<feature type="domain" description="Methyltransferase" evidence="4">
    <location>
        <begin position="52"/>
        <end position="173"/>
    </location>
</feature>
<dbReference type="GO" id="GO:0032259">
    <property type="term" value="P:methylation"/>
    <property type="evidence" value="ECO:0007669"/>
    <property type="project" value="UniProtKB-KW"/>
</dbReference>
<sequence>MSMLDVLPENNESYGTQDYWEDRYVHEEQTTFDWFKGFDDIQDTFTKVLVNKTGRILHLGCGNSRLGEDLYKAGWTHIVNVDYSPAVIDTMTKRCSELLGMTWDVADVFKLDQVYPAQSFEYAIDKGTLDALLTRKHDPWNPPPDLCQDISNYISQVSRMLSSGGILLHITFAQPHFRKRFLEIPEFKVSTLTLEGKGGGFEYFAYVCQKI</sequence>
<organism evidence="5 6">
    <name type="scientific">Batrachochytrium dendrobatidis (strain JEL423)</name>
    <dbReference type="NCBI Taxonomy" id="403673"/>
    <lineage>
        <taxon>Eukaryota</taxon>
        <taxon>Fungi</taxon>
        <taxon>Fungi incertae sedis</taxon>
        <taxon>Chytridiomycota</taxon>
        <taxon>Chytridiomycota incertae sedis</taxon>
        <taxon>Chytridiomycetes</taxon>
        <taxon>Rhizophydiales</taxon>
        <taxon>Rhizophydiales incertae sedis</taxon>
        <taxon>Batrachochytrium</taxon>
    </lineage>
</organism>
<evidence type="ECO:0000313" key="6">
    <source>
        <dbReference type="Proteomes" id="UP000077115"/>
    </source>
</evidence>
<dbReference type="PANTHER" id="PTHR12176">
    <property type="entry name" value="SAM-DEPENDENT METHYLTRANSFERASE SUPERFAMILY PROTEIN"/>
    <property type="match status" value="1"/>
</dbReference>
<name>A0A177WGH4_BATDL</name>
<reference evidence="5 6" key="1">
    <citation type="submission" date="2006-10" db="EMBL/GenBank/DDBJ databases">
        <title>The Genome Sequence of Batrachochytrium dendrobatidis JEL423.</title>
        <authorList>
            <consortium name="The Broad Institute Genome Sequencing Platform"/>
            <person name="Birren B."/>
            <person name="Lander E."/>
            <person name="Galagan J."/>
            <person name="Cuomo C."/>
            <person name="Devon K."/>
            <person name="Jaffe D."/>
            <person name="Butler J."/>
            <person name="Alvarez P."/>
            <person name="Gnerre S."/>
            <person name="Grabherr M."/>
            <person name="Kleber M."/>
            <person name="Mauceli E."/>
            <person name="Brockman W."/>
            <person name="Young S."/>
            <person name="LaButti K."/>
            <person name="Sykes S."/>
            <person name="DeCaprio D."/>
            <person name="Crawford M."/>
            <person name="Koehrsen M."/>
            <person name="Engels R."/>
            <person name="Montgomery P."/>
            <person name="Pearson M."/>
            <person name="Howarth C."/>
            <person name="Larson L."/>
            <person name="White J."/>
            <person name="O'Leary S."/>
            <person name="Kodira C."/>
            <person name="Zeng Q."/>
            <person name="Yandava C."/>
            <person name="Alvarado L."/>
            <person name="Longcore J."/>
            <person name="James T."/>
        </authorList>
    </citation>
    <scope>NUCLEOTIDE SEQUENCE [LARGE SCALE GENOMIC DNA]</scope>
    <source>
        <strain evidence="5 6">JEL423</strain>
    </source>
</reference>
<dbReference type="VEuPathDB" id="FungiDB:BDEG_22725"/>
<proteinExistence type="inferred from homology"/>
<dbReference type="SUPFAM" id="SSF53335">
    <property type="entry name" value="S-adenosyl-L-methionine-dependent methyltransferases"/>
    <property type="match status" value="1"/>
</dbReference>
<dbReference type="OrthoDB" id="411785at2759"/>
<dbReference type="GO" id="GO:0008168">
    <property type="term" value="F:methyltransferase activity"/>
    <property type="evidence" value="ECO:0007669"/>
    <property type="project" value="UniProtKB-KW"/>
</dbReference>
<keyword evidence="2" id="KW-0489">Methyltransferase</keyword>
<evidence type="ECO:0000256" key="1">
    <source>
        <dbReference type="ARBA" id="ARBA00008361"/>
    </source>
</evidence>
<dbReference type="InterPro" id="IPR051419">
    <property type="entry name" value="Lys/N-term_MeTrsfase_sf"/>
</dbReference>
<protein>
    <recommendedName>
        <fullName evidence="4">Methyltransferase domain-containing protein</fullName>
    </recommendedName>
</protein>
<dbReference type="CDD" id="cd02440">
    <property type="entry name" value="AdoMet_MTases"/>
    <property type="match status" value="1"/>
</dbReference>